<reference evidence="2" key="5">
    <citation type="journal article" date="2021" name="G3 (Bethesda)">
        <title>Aegilops tauschii genome assembly Aet v5.0 features greater sequence contiguity and improved annotation.</title>
        <authorList>
            <person name="Wang L."/>
            <person name="Zhu T."/>
            <person name="Rodriguez J.C."/>
            <person name="Deal K.R."/>
            <person name="Dubcovsky J."/>
            <person name="McGuire P.E."/>
            <person name="Lux T."/>
            <person name="Spannagl M."/>
            <person name="Mayer K.F.X."/>
            <person name="Baldrich P."/>
            <person name="Meyers B.C."/>
            <person name="Huo N."/>
            <person name="Gu Y.Q."/>
            <person name="Zhou H."/>
            <person name="Devos K.M."/>
            <person name="Bennetzen J.L."/>
            <person name="Unver T."/>
            <person name="Budak H."/>
            <person name="Gulick P.J."/>
            <person name="Galiba G."/>
            <person name="Kalapos B."/>
            <person name="Nelson D.R."/>
            <person name="Li P."/>
            <person name="You F.M."/>
            <person name="Luo M.C."/>
            <person name="Dvorak J."/>
        </authorList>
    </citation>
    <scope>NUCLEOTIDE SEQUENCE [LARGE SCALE GENOMIC DNA]</scope>
    <source>
        <strain evidence="2">cv. AL8/78</strain>
    </source>
</reference>
<reference evidence="3" key="1">
    <citation type="journal article" date="2014" name="Science">
        <title>Ancient hybridizations among the ancestral genomes of bread wheat.</title>
        <authorList>
            <consortium name="International Wheat Genome Sequencing Consortium,"/>
            <person name="Marcussen T."/>
            <person name="Sandve S.R."/>
            <person name="Heier L."/>
            <person name="Spannagl M."/>
            <person name="Pfeifer M."/>
            <person name="Jakobsen K.S."/>
            <person name="Wulff B.B."/>
            <person name="Steuernagel B."/>
            <person name="Mayer K.F."/>
            <person name="Olsen O.A."/>
        </authorList>
    </citation>
    <scope>NUCLEOTIDE SEQUENCE [LARGE SCALE GENOMIC DNA]</scope>
    <source>
        <strain evidence="3">cv. AL8/78</strain>
    </source>
</reference>
<dbReference type="EnsemblPlants" id="AET7Gv20406400.2">
    <property type="protein sequence ID" value="AET7Gv20406400.2"/>
    <property type="gene ID" value="AET7Gv20406400"/>
</dbReference>
<proteinExistence type="predicted"/>
<dbReference type="AlphaFoldDB" id="A0A453R0T0"/>
<keyword evidence="1" id="KW-0472">Membrane</keyword>
<keyword evidence="1" id="KW-0812">Transmembrane</keyword>
<dbReference type="Proteomes" id="UP000015105">
    <property type="component" value="Chromosome 7D"/>
</dbReference>
<keyword evidence="3" id="KW-1185">Reference proteome</keyword>
<sequence>MEAQKGPGTVGGAAAKGGFTEPPLGPVLMVRGVPVGLLCCAEPWSVVVLLLRSIGISTQPAVMMDSSMSDAQLLRWGGHSARSLGSGCMADPSVLQSRGAHVRSDQCCFFSFLFFSTFIMEDKLVLFHMLSALLVWLPSWPSSLASDSAADSSSTRRREEIRLGKRPVDSIIGCASFVNPIGVWTGLLLPVIFPSRPLVDADWDKR</sequence>
<evidence type="ECO:0000313" key="3">
    <source>
        <dbReference type="Proteomes" id="UP000015105"/>
    </source>
</evidence>
<reference evidence="2" key="4">
    <citation type="submission" date="2019-03" db="UniProtKB">
        <authorList>
            <consortium name="EnsemblPlants"/>
        </authorList>
    </citation>
    <scope>IDENTIFICATION</scope>
</reference>
<reference evidence="2" key="3">
    <citation type="journal article" date="2017" name="Nature">
        <title>Genome sequence of the progenitor of the wheat D genome Aegilops tauschii.</title>
        <authorList>
            <person name="Luo M.C."/>
            <person name="Gu Y.Q."/>
            <person name="Puiu D."/>
            <person name="Wang H."/>
            <person name="Twardziok S.O."/>
            <person name="Deal K.R."/>
            <person name="Huo N."/>
            <person name="Zhu T."/>
            <person name="Wang L."/>
            <person name="Wang Y."/>
            <person name="McGuire P.E."/>
            <person name="Liu S."/>
            <person name="Long H."/>
            <person name="Ramasamy R.K."/>
            <person name="Rodriguez J.C."/>
            <person name="Van S.L."/>
            <person name="Yuan L."/>
            <person name="Wang Z."/>
            <person name="Xia Z."/>
            <person name="Xiao L."/>
            <person name="Anderson O.D."/>
            <person name="Ouyang S."/>
            <person name="Liang Y."/>
            <person name="Zimin A.V."/>
            <person name="Pertea G."/>
            <person name="Qi P."/>
            <person name="Bennetzen J.L."/>
            <person name="Dai X."/>
            <person name="Dawson M.W."/>
            <person name="Muller H.G."/>
            <person name="Kugler K."/>
            <person name="Rivarola-Duarte L."/>
            <person name="Spannagl M."/>
            <person name="Mayer K.F.X."/>
            <person name="Lu F.H."/>
            <person name="Bevan M.W."/>
            <person name="Leroy P."/>
            <person name="Li P."/>
            <person name="You F.M."/>
            <person name="Sun Q."/>
            <person name="Liu Z."/>
            <person name="Lyons E."/>
            <person name="Wicker T."/>
            <person name="Salzberg S.L."/>
            <person name="Devos K.M."/>
            <person name="Dvorak J."/>
        </authorList>
    </citation>
    <scope>NUCLEOTIDE SEQUENCE [LARGE SCALE GENOMIC DNA]</scope>
    <source>
        <strain evidence="2">cv. AL8/78</strain>
    </source>
</reference>
<feature type="transmembrane region" description="Helical" evidence="1">
    <location>
        <begin position="171"/>
        <end position="193"/>
    </location>
</feature>
<evidence type="ECO:0000256" key="1">
    <source>
        <dbReference type="SAM" id="Phobius"/>
    </source>
</evidence>
<reference evidence="3" key="2">
    <citation type="journal article" date="2017" name="Nat. Plants">
        <title>The Aegilops tauschii genome reveals multiple impacts of transposons.</title>
        <authorList>
            <person name="Zhao G."/>
            <person name="Zou C."/>
            <person name="Li K."/>
            <person name="Wang K."/>
            <person name="Li T."/>
            <person name="Gao L."/>
            <person name="Zhang X."/>
            <person name="Wang H."/>
            <person name="Yang Z."/>
            <person name="Liu X."/>
            <person name="Jiang W."/>
            <person name="Mao L."/>
            <person name="Kong X."/>
            <person name="Jiao Y."/>
            <person name="Jia J."/>
        </authorList>
    </citation>
    <scope>NUCLEOTIDE SEQUENCE [LARGE SCALE GENOMIC DNA]</scope>
    <source>
        <strain evidence="3">cv. AL8/78</strain>
    </source>
</reference>
<name>A0A453R0T0_AEGTS</name>
<evidence type="ECO:0000313" key="2">
    <source>
        <dbReference type="EnsemblPlants" id="AET7Gv20406400.2"/>
    </source>
</evidence>
<organism evidence="2 3">
    <name type="scientific">Aegilops tauschii subsp. strangulata</name>
    <name type="common">Goatgrass</name>
    <dbReference type="NCBI Taxonomy" id="200361"/>
    <lineage>
        <taxon>Eukaryota</taxon>
        <taxon>Viridiplantae</taxon>
        <taxon>Streptophyta</taxon>
        <taxon>Embryophyta</taxon>
        <taxon>Tracheophyta</taxon>
        <taxon>Spermatophyta</taxon>
        <taxon>Magnoliopsida</taxon>
        <taxon>Liliopsida</taxon>
        <taxon>Poales</taxon>
        <taxon>Poaceae</taxon>
        <taxon>BOP clade</taxon>
        <taxon>Pooideae</taxon>
        <taxon>Triticodae</taxon>
        <taxon>Triticeae</taxon>
        <taxon>Triticinae</taxon>
        <taxon>Aegilops</taxon>
    </lineage>
</organism>
<keyword evidence="1" id="KW-1133">Transmembrane helix</keyword>
<accession>A0A453R0T0</accession>
<protein>
    <submittedName>
        <fullName evidence="2">Uncharacterized protein</fullName>
    </submittedName>
</protein>
<dbReference type="Gramene" id="AET7Gv20406400.2">
    <property type="protein sequence ID" value="AET7Gv20406400.2"/>
    <property type="gene ID" value="AET7Gv20406400"/>
</dbReference>